<dbReference type="AlphaFoldDB" id="A0A3B1AB77"/>
<accession>A0A3B1AB77</accession>
<dbReference type="Gene3D" id="1.10.4030.10">
    <property type="entry name" value="Porin chaperone SurA, peptide-binding domain"/>
    <property type="match status" value="1"/>
</dbReference>
<dbReference type="GO" id="GO:0051082">
    <property type="term" value="F:unfolded protein binding"/>
    <property type="evidence" value="ECO:0007669"/>
    <property type="project" value="InterPro"/>
</dbReference>
<evidence type="ECO:0000256" key="2">
    <source>
        <dbReference type="ARBA" id="ARBA00022737"/>
    </source>
</evidence>
<protein>
    <submittedName>
        <fullName evidence="8">Periplasmic chaperone and peptidyl-prolyl cis-trans isomerase of outer membrane proteins SurA</fullName>
        <ecNumber evidence="8">5.2.1.8</ecNumber>
    </submittedName>
</protein>
<dbReference type="GO" id="GO:0050821">
    <property type="term" value="P:protein stabilization"/>
    <property type="evidence" value="ECO:0007669"/>
    <property type="project" value="InterPro"/>
</dbReference>
<dbReference type="InterPro" id="IPR046357">
    <property type="entry name" value="PPIase_dom_sf"/>
</dbReference>
<dbReference type="InterPro" id="IPR015391">
    <property type="entry name" value="SurA_N"/>
</dbReference>
<keyword evidence="3" id="KW-0574">Periplasm</keyword>
<keyword evidence="1" id="KW-0732">Signal</keyword>
<dbReference type="SUPFAM" id="SSF109998">
    <property type="entry name" value="Triger factor/SurA peptide-binding domain-like"/>
    <property type="match status" value="1"/>
</dbReference>
<dbReference type="InterPro" id="IPR000297">
    <property type="entry name" value="PPIase_PpiC"/>
</dbReference>
<evidence type="ECO:0000256" key="4">
    <source>
        <dbReference type="ARBA" id="ARBA00023110"/>
    </source>
</evidence>
<reference evidence="8" key="1">
    <citation type="submission" date="2018-06" db="EMBL/GenBank/DDBJ databases">
        <authorList>
            <person name="Zhirakovskaya E."/>
        </authorList>
    </citation>
    <scope>NUCLEOTIDE SEQUENCE</scope>
</reference>
<evidence type="ECO:0000313" key="8">
    <source>
        <dbReference type="EMBL" id="VAX01302.1"/>
    </source>
</evidence>
<dbReference type="GO" id="GO:0006457">
    <property type="term" value="P:protein folding"/>
    <property type="evidence" value="ECO:0007669"/>
    <property type="project" value="InterPro"/>
</dbReference>
<dbReference type="InterPro" id="IPR050280">
    <property type="entry name" value="OMP_Chaperone_SurA"/>
</dbReference>
<dbReference type="SUPFAM" id="SSF54534">
    <property type="entry name" value="FKBP-like"/>
    <property type="match status" value="2"/>
</dbReference>
<organism evidence="8">
    <name type="scientific">hydrothermal vent metagenome</name>
    <dbReference type="NCBI Taxonomy" id="652676"/>
    <lineage>
        <taxon>unclassified sequences</taxon>
        <taxon>metagenomes</taxon>
        <taxon>ecological metagenomes</taxon>
    </lineage>
</organism>
<dbReference type="GO" id="GO:0003755">
    <property type="term" value="F:peptidyl-prolyl cis-trans isomerase activity"/>
    <property type="evidence" value="ECO:0007669"/>
    <property type="project" value="UniProtKB-KW"/>
</dbReference>
<feature type="domain" description="PpiC" evidence="7">
    <location>
        <begin position="177"/>
        <end position="278"/>
    </location>
</feature>
<dbReference type="GO" id="GO:0042277">
    <property type="term" value="F:peptide binding"/>
    <property type="evidence" value="ECO:0007669"/>
    <property type="project" value="InterPro"/>
</dbReference>
<dbReference type="Pfam" id="PF00639">
    <property type="entry name" value="Rotamase"/>
    <property type="match status" value="2"/>
</dbReference>
<proteinExistence type="inferred from homology"/>
<evidence type="ECO:0000256" key="3">
    <source>
        <dbReference type="ARBA" id="ARBA00022764"/>
    </source>
</evidence>
<dbReference type="Gene3D" id="3.10.50.40">
    <property type="match status" value="2"/>
</dbReference>
<evidence type="ECO:0000256" key="6">
    <source>
        <dbReference type="ARBA" id="ARBA00023235"/>
    </source>
</evidence>
<evidence type="ECO:0000256" key="5">
    <source>
        <dbReference type="ARBA" id="ARBA00023186"/>
    </source>
</evidence>
<feature type="domain" description="PpiC" evidence="7">
    <location>
        <begin position="288"/>
        <end position="387"/>
    </location>
</feature>
<dbReference type="GO" id="GO:0043165">
    <property type="term" value="P:Gram-negative-bacterium-type cell outer membrane assembly"/>
    <property type="evidence" value="ECO:0007669"/>
    <property type="project" value="InterPro"/>
</dbReference>
<dbReference type="PANTHER" id="PTHR47637:SF1">
    <property type="entry name" value="CHAPERONE SURA"/>
    <property type="match status" value="1"/>
</dbReference>
<dbReference type="PROSITE" id="PS50198">
    <property type="entry name" value="PPIC_PPIASE_2"/>
    <property type="match status" value="2"/>
</dbReference>
<dbReference type="Pfam" id="PF09312">
    <property type="entry name" value="SurA_N"/>
    <property type="match status" value="1"/>
</dbReference>
<dbReference type="InterPro" id="IPR023034">
    <property type="entry name" value="PPIase_SurA"/>
</dbReference>
<dbReference type="InterPro" id="IPR027304">
    <property type="entry name" value="Trigger_fact/SurA_dom_sf"/>
</dbReference>
<dbReference type="EMBL" id="UOFS01000048">
    <property type="protein sequence ID" value="VAX01302.1"/>
    <property type="molecule type" value="Genomic_DNA"/>
</dbReference>
<keyword evidence="5" id="KW-0143">Chaperone</keyword>
<dbReference type="GO" id="GO:0030288">
    <property type="term" value="C:outer membrane-bounded periplasmic space"/>
    <property type="evidence" value="ECO:0007669"/>
    <property type="project" value="InterPro"/>
</dbReference>
<name>A0A3B1AB77_9ZZZZ</name>
<dbReference type="PANTHER" id="PTHR47637">
    <property type="entry name" value="CHAPERONE SURA"/>
    <property type="match status" value="1"/>
</dbReference>
<dbReference type="EC" id="5.2.1.8" evidence="8"/>
<evidence type="ECO:0000259" key="7">
    <source>
        <dbReference type="PROSITE" id="PS50198"/>
    </source>
</evidence>
<evidence type="ECO:0000256" key="1">
    <source>
        <dbReference type="ARBA" id="ARBA00022729"/>
    </source>
</evidence>
<keyword evidence="4" id="KW-0697">Rotamase</keyword>
<dbReference type="HAMAP" id="MF_01183">
    <property type="entry name" value="Chaperone_SurA"/>
    <property type="match status" value="1"/>
</dbReference>
<keyword evidence="6 8" id="KW-0413">Isomerase</keyword>
<gene>
    <name evidence="8" type="ORF">MNBD_GAMMA22-3119</name>
</gene>
<sequence length="434" mass="49932">MKSLKLLLFTGLAVISLNTFSSIKNQKVIELDRILVIANDQVITKSELNRRVKSIIYQLRQQRAQLPSMDILNKQILERLILDHLQLQLAERAGIRIDDETINNVISNIAAQNKLTLEQFREVLQKDNFDFSEFRNNIKNEMIINQLRKKQVENQIIVTEQEIKNQLEKNVNSSDTNVEYNISHILIAISESANNKDIDRVLKKSQKILNELNSGTDFSKIAISVSSGQNALQGGLLGWLKSGQLPELFSEHLSKMNINDLSGLIRSPSGFHILKLNDKRSKDEKHIVKQTLARHILIKTSQLVSNEAAREKLQRIRDRIADGEDFPKLAQTHSDDKASAIKGGSLGWVSPGVMIPRFEEEMNKLKKGDISETFRTQFGWHIVQTLARRELDNTKKFLHDQVRSQIKRRKVDEAVQNWLRQIRDEAFVEYKFDK</sequence>
<keyword evidence="2" id="KW-0677">Repeat</keyword>